<accession>A0A364NPP1</accession>
<evidence type="ECO:0000259" key="1">
    <source>
        <dbReference type="Pfam" id="PF07007"/>
    </source>
</evidence>
<evidence type="ECO:0000313" key="2">
    <source>
        <dbReference type="EMBL" id="RAU19051.1"/>
    </source>
</evidence>
<feature type="domain" description="Lysozyme inhibitor LprI-like N-terminal" evidence="1">
    <location>
        <begin position="6"/>
        <end position="53"/>
    </location>
</feature>
<dbReference type="InterPro" id="IPR009739">
    <property type="entry name" value="LprI-like_N"/>
</dbReference>
<dbReference type="OrthoDB" id="7340239at2"/>
<dbReference type="AlphaFoldDB" id="A0A364NPP1"/>
<proteinExistence type="predicted"/>
<comment type="caution">
    <text evidence="2">The sequence shown here is derived from an EMBL/GenBank/DDBJ whole genome shotgun (WGS) entry which is preliminary data.</text>
</comment>
<gene>
    <name evidence="2" type="ORF">DN062_06160</name>
</gene>
<dbReference type="Proteomes" id="UP000250744">
    <property type="component" value="Unassembled WGS sequence"/>
</dbReference>
<name>A0A364NPP1_9GAMM</name>
<sequence length="62" mass="7351">MKLTELFDIEQSLWEAFRDASCVREAFEIERSSIVYLTTVNRCKINLNKARTEYINLVMLFS</sequence>
<keyword evidence="3" id="KW-1185">Reference proteome</keyword>
<dbReference type="Gene3D" id="1.20.1270.180">
    <property type="match status" value="1"/>
</dbReference>
<dbReference type="RefSeq" id="WP_112158438.1">
    <property type="nucleotide sequence ID" value="NZ_QKRX01000003.1"/>
</dbReference>
<dbReference type="EMBL" id="QKRX01000003">
    <property type="protein sequence ID" value="RAU19051.1"/>
    <property type="molecule type" value="Genomic_DNA"/>
</dbReference>
<evidence type="ECO:0000313" key="3">
    <source>
        <dbReference type="Proteomes" id="UP000250744"/>
    </source>
</evidence>
<organism evidence="2 3">
    <name type="scientific">Nitrincola tibetensis</name>
    <dbReference type="NCBI Taxonomy" id="2219697"/>
    <lineage>
        <taxon>Bacteria</taxon>
        <taxon>Pseudomonadati</taxon>
        <taxon>Pseudomonadota</taxon>
        <taxon>Gammaproteobacteria</taxon>
        <taxon>Oceanospirillales</taxon>
        <taxon>Oceanospirillaceae</taxon>
        <taxon>Nitrincola</taxon>
    </lineage>
</organism>
<reference evidence="2 3" key="1">
    <citation type="submission" date="2018-06" db="EMBL/GenBank/DDBJ databases">
        <title>Nitrincola tibetense sp. nov., isolated from Lake XuguoCo on Tibetan Plateau.</title>
        <authorList>
            <person name="Xing P."/>
        </authorList>
    </citation>
    <scope>NUCLEOTIDE SEQUENCE [LARGE SCALE GENOMIC DNA]</scope>
    <source>
        <strain evidence="3">xg18</strain>
    </source>
</reference>
<protein>
    <recommendedName>
        <fullName evidence="1">Lysozyme inhibitor LprI-like N-terminal domain-containing protein</fullName>
    </recommendedName>
</protein>
<dbReference type="Pfam" id="PF07007">
    <property type="entry name" value="LprI"/>
    <property type="match status" value="1"/>
</dbReference>